<gene>
    <name evidence="2" type="ORF">PPACK8108_LOCUS981</name>
</gene>
<name>A0AAV0AH54_PHAPC</name>
<evidence type="ECO:0000256" key="1">
    <source>
        <dbReference type="SAM" id="MobiDB-lite"/>
    </source>
</evidence>
<dbReference type="EMBL" id="CALTRL010000143">
    <property type="protein sequence ID" value="CAH7666633.1"/>
    <property type="molecule type" value="Genomic_DNA"/>
</dbReference>
<dbReference type="Proteomes" id="UP001153365">
    <property type="component" value="Unassembled WGS sequence"/>
</dbReference>
<dbReference type="AlphaFoldDB" id="A0AAV0AH54"/>
<organism evidence="2 3">
    <name type="scientific">Phakopsora pachyrhizi</name>
    <name type="common">Asian soybean rust disease fungus</name>
    <dbReference type="NCBI Taxonomy" id="170000"/>
    <lineage>
        <taxon>Eukaryota</taxon>
        <taxon>Fungi</taxon>
        <taxon>Dikarya</taxon>
        <taxon>Basidiomycota</taxon>
        <taxon>Pucciniomycotina</taxon>
        <taxon>Pucciniomycetes</taxon>
        <taxon>Pucciniales</taxon>
        <taxon>Phakopsoraceae</taxon>
        <taxon>Phakopsora</taxon>
    </lineage>
</organism>
<proteinExistence type="predicted"/>
<evidence type="ECO:0000313" key="2">
    <source>
        <dbReference type="EMBL" id="CAH7666633.1"/>
    </source>
</evidence>
<feature type="compositionally biased region" description="Polar residues" evidence="1">
    <location>
        <begin position="319"/>
        <end position="334"/>
    </location>
</feature>
<protein>
    <submittedName>
        <fullName evidence="2">Uncharacterized protein</fullName>
    </submittedName>
</protein>
<feature type="region of interest" description="Disordered" evidence="1">
    <location>
        <begin position="366"/>
        <end position="390"/>
    </location>
</feature>
<accession>A0AAV0AH54</accession>
<keyword evidence="3" id="KW-1185">Reference proteome</keyword>
<comment type="caution">
    <text evidence="2">The sequence shown here is derived from an EMBL/GenBank/DDBJ whole genome shotgun (WGS) entry which is preliminary data.</text>
</comment>
<feature type="compositionally biased region" description="Polar residues" evidence="1">
    <location>
        <begin position="380"/>
        <end position="390"/>
    </location>
</feature>
<feature type="region of interest" description="Disordered" evidence="1">
    <location>
        <begin position="297"/>
        <end position="338"/>
    </location>
</feature>
<sequence>MISLLTNSQFTRVCLPFIIQIISSLCVLYTNPKNCVPVTSLVMCPGVIFLVITNEQTLVNKSSSQPDDHLMTSENSIKPLVFIQQPSLTRLSKGYKSQTDCSSSSSPILDVGDEIGVSNYHPASNDLASSQYEIWNDYYQADLDTFDEIDAQYALQKAKGHRKELTMTRIPYLSPATALNIPLEADSQPFHNPSCIQPSCAVYFVFQTRAGNPIKMDENLEEPRVATQVLLKIFQTPFKGLINNTVPKPIRKDHSHMVNESIFGFTTGHGKQITPPTEESVKRALELSDNGLFRPSIEISDAHSGTPPNPLNKGHDATLHSTGPQLTPSKSPVLNGNHDLVRAPHARESFINEDPSKPIAAFNREYQGSSSPLSDLPSIQLVSNVQDDWD</sequence>
<evidence type="ECO:0000313" key="3">
    <source>
        <dbReference type="Proteomes" id="UP001153365"/>
    </source>
</evidence>
<reference evidence="2" key="1">
    <citation type="submission" date="2022-06" db="EMBL/GenBank/DDBJ databases">
        <authorList>
            <consortium name="SYNGENTA / RWTH Aachen University"/>
        </authorList>
    </citation>
    <scope>NUCLEOTIDE SEQUENCE</scope>
</reference>